<dbReference type="PANTHER" id="PTHR30487:SF0">
    <property type="entry name" value="PREPILIN LEADER PEPTIDASE_N-METHYLTRANSFERASE-RELATED"/>
    <property type="match status" value="1"/>
</dbReference>
<feature type="transmembrane region" description="Helical" evidence="4">
    <location>
        <begin position="218"/>
        <end position="236"/>
    </location>
</feature>
<evidence type="ECO:0000256" key="3">
    <source>
        <dbReference type="SAM" id="MobiDB-lite"/>
    </source>
</evidence>
<dbReference type="InterPro" id="IPR000045">
    <property type="entry name" value="Prepilin_IV_endopep_pep"/>
</dbReference>
<dbReference type="RefSeq" id="WP_242713460.1">
    <property type="nucleotide sequence ID" value="NZ_JALDAX010000028.1"/>
</dbReference>
<dbReference type="EMBL" id="JALDAX010000028">
    <property type="protein sequence ID" value="MCI3246046.1"/>
    <property type="molecule type" value="Genomic_DNA"/>
</dbReference>
<keyword evidence="4" id="KW-0812">Transmembrane</keyword>
<proteinExistence type="inferred from homology"/>
<keyword evidence="4" id="KW-1133">Transmembrane helix</keyword>
<name>A0ABS9XVH1_9ACTN</name>
<dbReference type="PRINTS" id="PR00864">
    <property type="entry name" value="PREPILNPTASE"/>
</dbReference>
<feature type="region of interest" description="Disordered" evidence="3">
    <location>
        <begin position="64"/>
        <end position="85"/>
    </location>
</feature>
<feature type="transmembrane region" description="Helical" evidence="4">
    <location>
        <begin position="143"/>
        <end position="163"/>
    </location>
</feature>
<feature type="transmembrane region" description="Helical" evidence="4">
    <location>
        <begin position="169"/>
        <end position="187"/>
    </location>
</feature>
<evidence type="ECO:0000313" key="7">
    <source>
        <dbReference type="Proteomes" id="UP001165270"/>
    </source>
</evidence>
<organism evidence="6 7">
    <name type="scientific">Streptomyces spinosisporus</name>
    <dbReference type="NCBI Taxonomy" id="2927582"/>
    <lineage>
        <taxon>Bacteria</taxon>
        <taxon>Bacillati</taxon>
        <taxon>Actinomycetota</taxon>
        <taxon>Actinomycetes</taxon>
        <taxon>Kitasatosporales</taxon>
        <taxon>Streptomycetaceae</taxon>
        <taxon>Streptomyces</taxon>
    </lineage>
</organism>
<evidence type="ECO:0000256" key="1">
    <source>
        <dbReference type="ARBA" id="ARBA00005801"/>
    </source>
</evidence>
<comment type="similarity">
    <text evidence="1 2">Belongs to the peptidase A24 family.</text>
</comment>
<feature type="transmembrane region" description="Helical" evidence="4">
    <location>
        <begin position="248"/>
        <end position="266"/>
    </location>
</feature>
<feature type="domain" description="Prepilin type IV endopeptidase peptidase" evidence="5">
    <location>
        <begin position="120"/>
        <end position="229"/>
    </location>
</feature>
<dbReference type="Proteomes" id="UP001165270">
    <property type="component" value="Unassembled WGS sequence"/>
</dbReference>
<gene>
    <name evidence="6" type="ORF">MQN93_40790</name>
</gene>
<dbReference type="PANTHER" id="PTHR30487">
    <property type="entry name" value="TYPE 4 PREPILIN-LIKE PROTEINS LEADER PEPTIDE-PROCESSING ENZYME"/>
    <property type="match status" value="1"/>
</dbReference>
<accession>A0ABS9XVH1</accession>
<dbReference type="InterPro" id="IPR050882">
    <property type="entry name" value="Prepilin_peptidase/N-MTase"/>
</dbReference>
<evidence type="ECO:0000313" key="6">
    <source>
        <dbReference type="EMBL" id="MCI3246046.1"/>
    </source>
</evidence>
<keyword evidence="7" id="KW-1185">Reference proteome</keyword>
<reference evidence="6" key="1">
    <citation type="submission" date="2022-03" db="EMBL/GenBank/DDBJ databases">
        <title>Streptomyces 7R015 and 7R016 isolated from Barleria lupulina in Thailand.</title>
        <authorList>
            <person name="Kanchanasin P."/>
            <person name="Phongsopitanun W."/>
            <person name="Tanasupawat S."/>
        </authorList>
    </citation>
    <scope>NUCLEOTIDE SEQUENCE</scope>
    <source>
        <strain evidence="6">7R016</strain>
    </source>
</reference>
<evidence type="ECO:0000259" key="5">
    <source>
        <dbReference type="Pfam" id="PF01478"/>
    </source>
</evidence>
<evidence type="ECO:0000256" key="4">
    <source>
        <dbReference type="SAM" id="Phobius"/>
    </source>
</evidence>
<dbReference type="Pfam" id="PF01478">
    <property type="entry name" value="Peptidase_A24"/>
    <property type="match status" value="1"/>
</dbReference>
<dbReference type="Gene3D" id="1.20.120.1220">
    <property type="match status" value="1"/>
</dbReference>
<sequence>MGVLLIVMAAVWGAGTGLVLPRAAHRFSVEAGEPWSANCPAGHPITGAWGGWLGRSVCLATQPVTQPTTPTGPTEPAEHTTPCGPYGPSTPTVSTTTALLCAALAASAGGPHPETAVWVLLTPVAVLLTLVDRRVHRLPDVLTLPLAAAIAVLLGVAALLPAATGSWSTALLGGLALGAAYLVLFLVNPAGMGFGDVKLALALGVALGWYGWQILLTGAFVGLLYGAVYGLGMVVLRRAGRRTAIPLGPFMLGGAFTGLVLGAFAAS</sequence>
<comment type="caution">
    <text evidence="6">The sequence shown here is derived from an EMBL/GenBank/DDBJ whole genome shotgun (WGS) entry which is preliminary data.</text>
</comment>
<keyword evidence="4" id="KW-0472">Membrane</keyword>
<feature type="compositionally biased region" description="Low complexity" evidence="3">
    <location>
        <begin position="64"/>
        <end position="82"/>
    </location>
</feature>
<dbReference type="InterPro" id="IPR014032">
    <property type="entry name" value="Peptidase_A24A_bac"/>
</dbReference>
<protein>
    <submittedName>
        <fullName evidence="6">A24 family peptidase</fullName>
    </submittedName>
</protein>
<evidence type="ECO:0000256" key="2">
    <source>
        <dbReference type="RuleBase" id="RU003793"/>
    </source>
</evidence>